<proteinExistence type="predicted"/>
<evidence type="ECO:0000313" key="2">
    <source>
        <dbReference type="Proteomes" id="UP001597302"/>
    </source>
</evidence>
<reference evidence="2" key="1">
    <citation type="journal article" date="2019" name="Int. J. Syst. Evol. Microbiol.">
        <title>The Global Catalogue of Microorganisms (GCM) 10K type strain sequencing project: providing services to taxonomists for standard genome sequencing and annotation.</title>
        <authorList>
            <consortium name="The Broad Institute Genomics Platform"/>
            <consortium name="The Broad Institute Genome Sequencing Center for Infectious Disease"/>
            <person name="Wu L."/>
            <person name="Ma J."/>
        </authorList>
    </citation>
    <scope>NUCLEOTIDE SEQUENCE [LARGE SCALE GENOMIC DNA]</scope>
    <source>
        <strain evidence="2">CCM 8875</strain>
    </source>
</reference>
<dbReference type="Proteomes" id="UP001597302">
    <property type="component" value="Unassembled WGS sequence"/>
</dbReference>
<accession>A0ABW4DWU4</accession>
<protein>
    <submittedName>
        <fullName evidence="1">Uncharacterized protein</fullName>
    </submittedName>
</protein>
<keyword evidence="2" id="KW-1185">Reference proteome</keyword>
<dbReference type="EMBL" id="JBHTOQ010000019">
    <property type="protein sequence ID" value="MFD1481288.1"/>
    <property type="molecule type" value="Genomic_DNA"/>
</dbReference>
<gene>
    <name evidence="1" type="ORF">ACFQ5P_08270</name>
</gene>
<evidence type="ECO:0000313" key="1">
    <source>
        <dbReference type="EMBL" id="MFD1481288.1"/>
    </source>
</evidence>
<organism evidence="1 2">
    <name type="scientific">Paracoccus nototheniae</name>
    <dbReference type="NCBI Taxonomy" id="2489002"/>
    <lineage>
        <taxon>Bacteria</taxon>
        <taxon>Pseudomonadati</taxon>
        <taxon>Pseudomonadota</taxon>
        <taxon>Alphaproteobacteria</taxon>
        <taxon>Rhodobacterales</taxon>
        <taxon>Paracoccaceae</taxon>
        <taxon>Paracoccus</taxon>
    </lineage>
</organism>
<comment type="caution">
    <text evidence="1">The sequence shown here is derived from an EMBL/GenBank/DDBJ whole genome shotgun (WGS) entry which is preliminary data.</text>
</comment>
<sequence>MTIPSIPETRMGRLAYVAEALGVPVPDGLTVDLLDADEAPAHAVCLFCMETGASLDFIYWGDVRPMLLGDYHRARGVTP</sequence>
<dbReference type="RefSeq" id="WP_131577483.1">
    <property type="nucleotide sequence ID" value="NZ_CBCSAJ010000009.1"/>
</dbReference>
<name>A0ABW4DWU4_9RHOB</name>